<dbReference type="InterPro" id="IPR015943">
    <property type="entry name" value="WD40/YVTN_repeat-like_dom_sf"/>
</dbReference>
<dbReference type="Pfam" id="PF00931">
    <property type="entry name" value="NB-ARC"/>
    <property type="match status" value="1"/>
</dbReference>
<dbReference type="InterPro" id="IPR010982">
    <property type="entry name" value="Lambda_DNA-bd_dom_sf"/>
</dbReference>
<dbReference type="InterPro" id="IPR027417">
    <property type="entry name" value="P-loop_NTPase"/>
</dbReference>
<feature type="repeat" description="WD" evidence="3">
    <location>
        <begin position="788"/>
        <end position="829"/>
    </location>
</feature>
<feature type="repeat" description="WD" evidence="3">
    <location>
        <begin position="1086"/>
        <end position="1127"/>
    </location>
</feature>
<dbReference type="PROSITE" id="PS50082">
    <property type="entry name" value="WD_REPEATS_2"/>
    <property type="match status" value="13"/>
</dbReference>
<keyword evidence="2" id="KW-0677">Repeat</keyword>
<dbReference type="CDD" id="cd00093">
    <property type="entry name" value="HTH_XRE"/>
    <property type="match status" value="1"/>
</dbReference>
<name>A0A402B8F8_9CHLR</name>
<dbReference type="GO" id="GO:0003677">
    <property type="term" value="F:DNA binding"/>
    <property type="evidence" value="ECO:0007669"/>
    <property type="project" value="InterPro"/>
</dbReference>
<comment type="caution">
    <text evidence="5">The sequence shown here is derived from an EMBL/GenBank/DDBJ whole genome shotgun (WGS) entry which is preliminary data.</text>
</comment>
<dbReference type="SMART" id="SM00530">
    <property type="entry name" value="HTH_XRE"/>
    <property type="match status" value="1"/>
</dbReference>
<dbReference type="SUPFAM" id="SSF50978">
    <property type="entry name" value="WD40 repeat-like"/>
    <property type="match status" value="2"/>
</dbReference>
<evidence type="ECO:0000256" key="1">
    <source>
        <dbReference type="ARBA" id="ARBA00022574"/>
    </source>
</evidence>
<proteinExistence type="predicted"/>
<dbReference type="AlphaFoldDB" id="A0A402B8F8"/>
<dbReference type="Pfam" id="PF13560">
    <property type="entry name" value="HTH_31"/>
    <property type="match status" value="1"/>
</dbReference>
<dbReference type="Proteomes" id="UP000287171">
    <property type="component" value="Unassembled WGS sequence"/>
</dbReference>
<dbReference type="SUPFAM" id="SSF52540">
    <property type="entry name" value="P-loop containing nucleoside triphosphate hydrolases"/>
    <property type="match status" value="1"/>
</dbReference>
<dbReference type="PANTHER" id="PTHR22847">
    <property type="entry name" value="WD40 REPEAT PROTEIN"/>
    <property type="match status" value="1"/>
</dbReference>
<evidence type="ECO:0000259" key="4">
    <source>
        <dbReference type="PROSITE" id="PS50943"/>
    </source>
</evidence>
<gene>
    <name evidence="5" type="ORF">KDA_30640</name>
</gene>
<feature type="repeat" description="WD" evidence="3">
    <location>
        <begin position="1044"/>
        <end position="1085"/>
    </location>
</feature>
<dbReference type="InterPro" id="IPR055442">
    <property type="entry name" value="Beta-prop_EML-like_2nd"/>
</dbReference>
<dbReference type="SUPFAM" id="SSF47413">
    <property type="entry name" value="lambda repressor-like DNA-binding domains"/>
    <property type="match status" value="1"/>
</dbReference>
<dbReference type="CDD" id="cd00200">
    <property type="entry name" value="WD40"/>
    <property type="match status" value="2"/>
</dbReference>
<feature type="repeat" description="WD" evidence="3">
    <location>
        <begin position="1002"/>
        <end position="1043"/>
    </location>
</feature>
<dbReference type="Pfam" id="PF00400">
    <property type="entry name" value="WD40"/>
    <property type="match status" value="8"/>
</dbReference>
<evidence type="ECO:0000313" key="5">
    <source>
        <dbReference type="EMBL" id="GCE27580.1"/>
    </source>
</evidence>
<keyword evidence="6" id="KW-1185">Reference proteome</keyword>
<dbReference type="Gene3D" id="2.130.10.10">
    <property type="entry name" value="YVTN repeat-like/Quinoprotein amine dehydrogenase"/>
    <property type="match status" value="5"/>
</dbReference>
<feature type="repeat" description="WD" evidence="3">
    <location>
        <begin position="662"/>
        <end position="703"/>
    </location>
</feature>
<feature type="repeat" description="WD" evidence="3">
    <location>
        <begin position="876"/>
        <end position="917"/>
    </location>
</feature>
<evidence type="ECO:0000313" key="6">
    <source>
        <dbReference type="Proteomes" id="UP000287171"/>
    </source>
</evidence>
<dbReference type="InterPro" id="IPR019775">
    <property type="entry name" value="WD40_repeat_CS"/>
</dbReference>
<feature type="domain" description="HTH cro/C1-type" evidence="4">
    <location>
        <begin position="11"/>
        <end position="65"/>
    </location>
</feature>
<feature type="repeat" description="WD" evidence="3">
    <location>
        <begin position="578"/>
        <end position="619"/>
    </location>
</feature>
<accession>A0A402B8F8</accession>
<feature type="repeat" description="WD" evidence="3">
    <location>
        <begin position="960"/>
        <end position="997"/>
    </location>
</feature>
<protein>
    <recommendedName>
        <fullName evidence="4">HTH cro/C1-type domain-containing protein</fullName>
    </recommendedName>
</protein>
<feature type="repeat" description="WD" evidence="3">
    <location>
        <begin position="746"/>
        <end position="787"/>
    </location>
</feature>
<feature type="repeat" description="WD" evidence="3">
    <location>
        <begin position="704"/>
        <end position="745"/>
    </location>
</feature>
<dbReference type="EMBL" id="BIFT01000001">
    <property type="protein sequence ID" value="GCE27580.1"/>
    <property type="molecule type" value="Genomic_DNA"/>
</dbReference>
<dbReference type="PRINTS" id="PR00364">
    <property type="entry name" value="DISEASERSIST"/>
</dbReference>
<dbReference type="InterPro" id="IPR002182">
    <property type="entry name" value="NB-ARC"/>
</dbReference>
<organism evidence="5 6">
    <name type="scientific">Dictyobacter alpinus</name>
    <dbReference type="NCBI Taxonomy" id="2014873"/>
    <lineage>
        <taxon>Bacteria</taxon>
        <taxon>Bacillati</taxon>
        <taxon>Chloroflexota</taxon>
        <taxon>Ktedonobacteria</taxon>
        <taxon>Ktedonobacterales</taxon>
        <taxon>Dictyobacteraceae</taxon>
        <taxon>Dictyobacter</taxon>
    </lineage>
</organism>
<dbReference type="GO" id="GO:0043531">
    <property type="term" value="F:ADP binding"/>
    <property type="evidence" value="ECO:0007669"/>
    <property type="project" value="InterPro"/>
</dbReference>
<dbReference type="InterPro" id="IPR001680">
    <property type="entry name" value="WD40_rpt"/>
</dbReference>
<feature type="repeat" description="WD" evidence="3">
    <location>
        <begin position="918"/>
        <end position="959"/>
    </location>
</feature>
<reference evidence="6" key="1">
    <citation type="submission" date="2018-12" db="EMBL/GenBank/DDBJ databases">
        <title>Tengunoibacter tsumagoiensis gen. nov., sp. nov., Dictyobacter kobayashii sp. nov., D. alpinus sp. nov., and D. joshuensis sp. nov. and description of Dictyobacteraceae fam. nov. within the order Ktedonobacterales isolated from Tengu-no-mugimeshi.</title>
        <authorList>
            <person name="Wang C.M."/>
            <person name="Zheng Y."/>
            <person name="Sakai Y."/>
            <person name="Toyoda A."/>
            <person name="Minakuchi Y."/>
            <person name="Abe K."/>
            <person name="Yokota A."/>
            <person name="Yabe S."/>
        </authorList>
    </citation>
    <scope>NUCLEOTIDE SEQUENCE [LARGE SCALE GENOMIC DNA]</scope>
    <source>
        <strain evidence="6">Uno16</strain>
    </source>
</reference>
<evidence type="ECO:0000256" key="2">
    <source>
        <dbReference type="ARBA" id="ARBA00022737"/>
    </source>
</evidence>
<dbReference type="Pfam" id="PF23414">
    <property type="entry name" value="Beta-prop_EML_2"/>
    <property type="match status" value="1"/>
</dbReference>
<sequence length="1160" mass="131047">MKQSENFSTRLRQEREQRGWSQEVLAERLKTNAKTISRWEQGRNRPQPYQRQALSQLFAMDVEELGLVDEAASVSIFEYQDWGDAPRGGNFYGRAHQLYLLEQAIVDRQCKVVTILGLGGIGKTSLCTKVADKLGGSFDYVFWRSLQNAPTIDQFMRQCIRFLTQEQYITVPESFDEQQQLLLRFLRHSRCLLILDNVESIIEEGHLNSQYRQGFSAYGRLIQRIGETQHQSCLLLTSREQPREIALLEGGAFPVYKLHLSGIASDEGQELLKEKKLVGTQEDWHQLTDFYNGNPLALKLVSDTIREIFGGDIALFLASGEFSFGYVEDLIAVQFERLTHQECCILYWLAVEREPVSLETICDDIVPTVTRKDVISALDSLRRRNFIELRSTAKFTLQPVIMEYVTTHLIDAFCIAFTAESSEMWKNYVLLKAQSKDFIRVSQEHLIFNPLIERLLSLFGKKQVRQRLLSMVMLQRSEAPLQRNYLANNVLRVLAYLQDDLRDIDFSYLAFKQTYFQDILLHYTNFSHAHFTSSIFKSTFSNILCIAYNPLDDTFAMGTATGEVWIYDALNCVALSQYTGHTDGVWSVAYSSDGSVLASSSDDQSIRLWNISTGRCICVLHGHMNRVRSVAFSPDQRYLVSGSDDRTVKLWDVDTRECIATFQGHRDRVWSVAYSPEGQSIVTGSTDGTICVWDVKSRKCVTTLVGHTGWVRSVAYSHNGKFLVSGSDDQTVRVWSVKDGSCLHTLVGHRNRVWSVAFHVADQMLISSSEDHCICLWDMNSGMCLRTLHAHTSGIRAIAISSDGNLLVSGGDDQTIRIWNMYSGVCLKTLTGYANRVWSVAFHPEMQMFISSSEDQRLRVWRMVTDNTVPETMDIKQGNVHGARSVVFSPDGKLYASAGEDQTVRLWNTDSNSCAHIFRGHTNWIRSVSFSPDGQFIVSGGEDNTVKVWSIQTKQCIFSFAEHTSWVRTVAFSPSGNVVASGSDDSTIRLWDLKTGSCKWIFQAHSGRVRSLVFSPDNKILASCGEDQRIYLWDLTQGRLLADLDGHRSWIRALSFNVSGALLASAGDDKDIFLWDVATRACLKKLHGHSARVRTISFHQHLPLLLSGSDDGTIRLWNTETVECENIYACEKPYEGINISGVTGLTDAQKASLLQLGAIE</sequence>
<dbReference type="PANTHER" id="PTHR22847:SF637">
    <property type="entry name" value="WD REPEAT DOMAIN 5B"/>
    <property type="match status" value="1"/>
</dbReference>
<dbReference type="PRINTS" id="PR00320">
    <property type="entry name" value="GPROTEINBRPT"/>
</dbReference>
<evidence type="ECO:0000256" key="3">
    <source>
        <dbReference type="PROSITE-ProRule" id="PRU00221"/>
    </source>
</evidence>
<feature type="repeat" description="WD" evidence="3">
    <location>
        <begin position="620"/>
        <end position="661"/>
    </location>
</feature>
<feature type="repeat" description="WD" evidence="3">
    <location>
        <begin position="830"/>
        <end position="871"/>
    </location>
</feature>
<keyword evidence="1 3" id="KW-0853">WD repeat</keyword>
<dbReference type="InterPro" id="IPR036322">
    <property type="entry name" value="WD40_repeat_dom_sf"/>
</dbReference>
<dbReference type="PROSITE" id="PS00678">
    <property type="entry name" value="WD_REPEATS_1"/>
    <property type="match status" value="9"/>
</dbReference>
<dbReference type="InterPro" id="IPR020472">
    <property type="entry name" value="WD40_PAC1"/>
</dbReference>
<dbReference type="Gene3D" id="3.40.50.300">
    <property type="entry name" value="P-loop containing nucleotide triphosphate hydrolases"/>
    <property type="match status" value="1"/>
</dbReference>
<dbReference type="SMART" id="SM00320">
    <property type="entry name" value="WD40"/>
    <property type="match status" value="14"/>
</dbReference>
<dbReference type="Gene3D" id="1.10.260.40">
    <property type="entry name" value="lambda repressor-like DNA-binding domains"/>
    <property type="match status" value="1"/>
</dbReference>
<dbReference type="RefSeq" id="WP_161982152.1">
    <property type="nucleotide sequence ID" value="NZ_BIFT01000001.1"/>
</dbReference>
<dbReference type="InterPro" id="IPR001387">
    <property type="entry name" value="Cro/C1-type_HTH"/>
</dbReference>
<dbReference type="PROSITE" id="PS50943">
    <property type="entry name" value="HTH_CROC1"/>
    <property type="match status" value="1"/>
</dbReference>
<dbReference type="PROSITE" id="PS50294">
    <property type="entry name" value="WD_REPEATS_REGION"/>
    <property type="match status" value="13"/>
</dbReference>